<dbReference type="STRING" id="595434.RISK_000555"/>
<evidence type="ECO:0000256" key="1">
    <source>
        <dbReference type="SAM" id="MobiDB-lite"/>
    </source>
</evidence>
<dbReference type="AlphaFoldDB" id="A0A0J1BLX9"/>
<keyword evidence="3" id="KW-1185">Reference proteome</keyword>
<gene>
    <name evidence="2" type="ORF">RISK_000555</name>
</gene>
<dbReference type="PATRIC" id="fig|595434.4.peg.538"/>
<evidence type="ECO:0000313" key="3">
    <source>
        <dbReference type="Proteomes" id="UP000036367"/>
    </source>
</evidence>
<feature type="region of interest" description="Disordered" evidence="1">
    <location>
        <begin position="1"/>
        <end position="22"/>
    </location>
</feature>
<reference evidence="2" key="1">
    <citation type="submission" date="2015-05" db="EMBL/GenBank/DDBJ databases">
        <title>Permanent draft genome of Rhodopirellula islandicus K833.</title>
        <authorList>
            <person name="Kizina J."/>
            <person name="Richter M."/>
            <person name="Glockner F.O."/>
            <person name="Harder J."/>
        </authorList>
    </citation>
    <scope>NUCLEOTIDE SEQUENCE [LARGE SCALE GENOMIC DNA]</scope>
    <source>
        <strain evidence="2">K833</strain>
    </source>
</reference>
<organism evidence="2 3">
    <name type="scientific">Rhodopirellula islandica</name>
    <dbReference type="NCBI Taxonomy" id="595434"/>
    <lineage>
        <taxon>Bacteria</taxon>
        <taxon>Pseudomonadati</taxon>
        <taxon>Planctomycetota</taxon>
        <taxon>Planctomycetia</taxon>
        <taxon>Pirellulales</taxon>
        <taxon>Pirellulaceae</taxon>
        <taxon>Rhodopirellula</taxon>
    </lineage>
</organism>
<dbReference type="EMBL" id="LECT01000006">
    <property type="protein sequence ID" value="KLU07477.1"/>
    <property type="molecule type" value="Genomic_DNA"/>
</dbReference>
<dbReference type="Proteomes" id="UP000036367">
    <property type="component" value="Unassembled WGS sequence"/>
</dbReference>
<comment type="caution">
    <text evidence="2">The sequence shown here is derived from an EMBL/GenBank/DDBJ whole genome shotgun (WGS) entry which is preliminary data.</text>
</comment>
<proteinExistence type="predicted"/>
<evidence type="ECO:0000313" key="2">
    <source>
        <dbReference type="EMBL" id="KLU07477.1"/>
    </source>
</evidence>
<name>A0A0J1BLX9_RHOIS</name>
<accession>A0A0J1BLX9</accession>
<sequence>MPYRTPSAPSRTLATPGGLIHRDSDTGTKIAEGGGPAQIPDQNLIA</sequence>
<protein>
    <submittedName>
        <fullName evidence="2">Uncharacterized protein</fullName>
    </submittedName>
</protein>